<name>A0A5R9J0R8_9PROT</name>
<keyword evidence="2" id="KW-1185">Reference proteome</keyword>
<protein>
    <submittedName>
        <fullName evidence="1">Uncharacterized protein</fullName>
    </submittedName>
</protein>
<accession>A0A5R9J0R8</accession>
<proteinExistence type="predicted"/>
<dbReference type="EMBL" id="VCDI01000007">
    <property type="protein sequence ID" value="TLU71265.1"/>
    <property type="molecule type" value="Genomic_DNA"/>
</dbReference>
<dbReference type="Proteomes" id="UP000305654">
    <property type="component" value="Unassembled WGS sequence"/>
</dbReference>
<comment type="caution">
    <text evidence="1">The sequence shown here is derived from an EMBL/GenBank/DDBJ whole genome shotgun (WGS) entry which is preliminary data.</text>
</comment>
<reference evidence="1 2" key="1">
    <citation type="submission" date="2019-05" db="EMBL/GenBank/DDBJ databases">
        <authorList>
            <person name="Pankratov T."/>
            <person name="Grouzdev D."/>
        </authorList>
    </citation>
    <scope>NUCLEOTIDE SEQUENCE [LARGE SCALE GENOMIC DNA]</scope>
    <source>
        <strain evidence="1 2">KEBCLARHB70R</strain>
    </source>
</reference>
<sequence length="88" mass="9511">MLAALAREASPADRLVIESVVQIQLRLSLMDRDLAQGAIPHWSSSKVYLAHSASQARLLRQLGIKPQPAAPAPTIADIVRQHRPEAAA</sequence>
<evidence type="ECO:0000313" key="2">
    <source>
        <dbReference type="Proteomes" id="UP000305654"/>
    </source>
</evidence>
<organism evidence="1 2">
    <name type="scientific">Lichenicoccus roseus</name>
    <dbReference type="NCBI Taxonomy" id="2683649"/>
    <lineage>
        <taxon>Bacteria</taxon>
        <taxon>Pseudomonadati</taxon>
        <taxon>Pseudomonadota</taxon>
        <taxon>Alphaproteobacteria</taxon>
        <taxon>Acetobacterales</taxon>
        <taxon>Acetobacteraceae</taxon>
        <taxon>Lichenicoccus</taxon>
    </lineage>
</organism>
<gene>
    <name evidence="1" type="ORF">FE263_17320</name>
</gene>
<dbReference type="AlphaFoldDB" id="A0A5R9J0R8"/>
<dbReference type="RefSeq" id="WP_138327302.1">
    <property type="nucleotide sequence ID" value="NZ_VCDI01000007.1"/>
</dbReference>
<evidence type="ECO:0000313" key="1">
    <source>
        <dbReference type="EMBL" id="TLU71265.1"/>
    </source>
</evidence>